<protein>
    <submittedName>
        <fullName evidence="2">Uncharacterized protein</fullName>
    </submittedName>
</protein>
<name>A0AC34RDE7_9BILA</name>
<proteinExistence type="predicted"/>
<accession>A0AC34RDE7</accession>
<dbReference type="Proteomes" id="UP000887576">
    <property type="component" value="Unplaced"/>
</dbReference>
<organism evidence="1 2">
    <name type="scientific">Panagrolaimus sp. JU765</name>
    <dbReference type="NCBI Taxonomy" id="591449"/>
    <lineage>
        <taxon>Eukaryota</taxon>
        <taxon>Metazoa</taxon>
        <taxon>Ecdysozoa</taxon>
        <taxon>Nematoda</taxon>
        <taxon>Chromadorea</taxon>
        <taxon>Rhabditida</taxon>
        <taxon>Tylenchina</taxon>
        <taxon>Panagrolaimomorpha</taxon>
        <taxon>Panagrolaimoidea</taxon>
        <taxon>Panagrolaimidae</taxon>
        <taxon>Panagrolaimus</taxon>
    </lineage>
</organism>
<evidence type="ECO:0000313" key="1">
    <source>
        <dbReference type="Proteomes" id="UP000887576"/>
    </source>
</evidence>
<dbReference type="WBParaSite" id="JU765_v2.g5775.t1">
    <property type="protein sequence ID" value="JU765_v2.g5775.t1"/>
    <property type="gene ID" value="JU765_v2.g5775"/>
</dbReference>
<evidence type="ECO:0000313" key="2">
    <source>
        <dbReference type="WBParaSite" id="JU765_v2.g5775.t1"/>
    </source>
</evidence>
<sequence>MSTSVSRTEDSPIDWDFDVTEIQSSPVDEITVLDYDVHTGQPLPTPIATVTSNISVLDDEKIRMLAEEQIRMIKESESKPSAVESREPSQGSEKTGFVLNDEIHDNYQGYHKSSGPDRNNNYSTFKRGQPRYAWNKNDRQPRADRKENDGSIKRPEFGFGHEKSGSSRGQSRGARGGRRSNDLRTGTNNKRKHNDSGSSLGFKRPRIDYPKDNATFTPYKTSGFPRSSNTRGGYQRREESYPNLGGAFLQSRSSNPHRRDDIGSRNSSGPRSSRSIHFIEYPPQSSMDVNSLSSFLTSQIQQDIPKEYSYRNDGNNGPRHDKSRQYNSRNGGRRDNTAFGGHQKQGFTRSMSQRPSYV</sequence>
<reference evidence="2" key="1">
    <citation type="submission" date="2022-11" db="UniProtKB">
        <authorList>
            <consortium name="WormBaseParasite"/>
        </authorList>
    </citation>
    <scope>IDENTIFICATION</scope>
</reference>